<dbReference type="AlphaFoldDB" id="A0AAV4ELW2"/>
<name>A0AAV4ELW2_9GAST</name>
<dbReference type="SMART" id="SM00355">
    <property type="entry name" value="ZnF_C2H2"/>
    <property type="match status" value="3"/>
</dbReference>
<keyword evidence="8" id="KW-0804">Transcription</keyword>
<evidence type="ECO:0000256" key="3">
    <source>
        <dbReference type="ARBA" id="ARBA00022737"/>
    </source>
</evidence>
<keyword evidence="13" id="KW-1185">Reference proteome</keyword>
<keyword evidence="3" id="KW-0677">Repeat</keyword>
<dbReference type="Gene3D" id="3.30.160.60">
    <property type="entry name" value="Classic Zinc Finger"/>
    <property type="match status" value="2"/>
</dbReference>
<dbReference type="Pfam" id="PF16622">
    <property type="entry name" value="zf-C2H2_11"/>
    <property type="match status" value="1"/>
</dbReference>
<feature type="domain" description="C2H2-type" evidence="11">
    <location>
        <begin position="122"/>
        <end position="144"/>
    </location>
</feature>
<keyword evidence="4 10" id="KW-0863">Zinc-finger</keyword>
<keyword evidence="5" id="KW-0862">Zinc</keyword>
<comment type="subcellular location">
    <subcellularLocation>
        <location evidence="1">Nucleus</location>
    </subcellularLocation>
</comment>
<dbReference type="GO" id="GO:0005634">
    <property type="term" value="C:nucleus"/>
    <property type="evidence" value="ECO:0007669"/>
    <property type="project" value="UniProtKB-SubCell"/>
</dbReference>
<keyword evidence="6" id="KW-0805">Transcription regulation</keyword>
<dbReference type="EMBL" id="BMAT01003765">
    <property type="protein sequence ID" value="GFR61804.1"/>
    <property type="molecule type" value="Genomic_DNA"/>
</dbReference>
<evidence type="ECO:0000256" key="1">
    <source>
        <dbReference type="ARBA" id="ARBA00004123"/>
    </source>
</evidence>
<dbReference type="InterPro" id="IPR045914">
    <property type="entry name" value="Zn532-like"/>
</dbReference>
<dbReference type="Proteomes" id="UP000762676">
    <property type="component" value="Unassembled WGS sequence"/>
</dbReference>
<comment type="caution">
    <text evidence="12">The sequence shown here is derived from an EMBL/GenBank/DDBJ whole genome shotgun (WGS) entry which is preliminary data.</text>
</comment>
<dbReference type="GO" id="GO:0008270">
    <property type="term" value="F:zinc ion binding"/>
    <property type="evidence" value="ECO:0007669"/>
    <property type="project" value="UniProtKB-KW"/>
</dbReference>
<accession>A0AAV4ELW2</accession>
<organism evidence="12 13">
    <name type="scientific">Elysia marginata</name>
    <dbReference type="NCBI Taxonomy" id="1093978"/>
    <lineage>
        <taxon>Eukaryota</taxon>
        <taxon>Metazoa</taxon>
        <taxon>Spiralia</taxon>
        <taxon>Lophotrochozoa</taxon>
        <taxon>Mollusca</taxon>
        <taxon>Gastropoda</taxon>
        <taxon>Heterobranchia</taxon>
        <taxon>Euthyneura</taxon>
        <taxon>Panpulmonata</taxon>
        <taxon>Sacoglossa</taxon>
        <taxon>Placobranchoidea</taxon>
        <taxon>Plakobranchidae</taxon>
        <taxon>Elysia</taxon>
    </lineage>
</organism>
<reference evidence="12 13" key="1">
    <citation type="journal article" date="2021" name="Elife">
        <title>Chloroplast acquisition without the gene transfer in kleptoplastic sea slugs, Plakobranchus ocellatus.</title>
        <authorList>
            <person name="Maeda T."/>
            <person name="Takahashi S."/>
            <person name="Yoshida T."/>
            <person name="Shimamura S."/>
            <person name="Takaki Y."/>
            <person name="Nagai Y."/>
            <person name="Toyoda A."/>
            <person name="Suzuki Y."/>
            <person name="Arimoto A."/>
            <person name="Ishii H."/>
            <person name="Satoh N."/>
            <person name="Nishiyama T."/>
            <person name="Hasebe M."/>
            <person name="Maruyama T."/>
            <person name="Minagawa J."/>
            <person name="Obokata J."/>
            <person name="Shigenobu S."/>
        </authorList>
    </citation>
    <scope>NUCLEOTIDE SEQUENCE [LARGE SCALE GENOMIC DNA]</scope>
</reference>
<sequence>MCAKCGFSCPSSDKATFKSHIQTHNHKQEPQCPECGLCFTVLNAVKRHLFALHKIKNIDEYLAENGMAEEDEEEEEEFDSVLGEMLPGMRPLPLATRHQQAPLVNTDSRISKEQADDDLDSLECNVCYRSFDSEANLKTHMRTHGMAFIRSKRYKPI</sequence>
<evidence type="ECO:0000256" key="2">
    <source>
        <dbReference type="ARBA" id="ARBA00022723"/>
    </source>
</evidence>
<evidence type="ECO:0000256" key="6">
    <source>
        <dbReference type="ARBA" id="ARBA00023015"/>
    </source>
</evidence>
<dbReference type="SUPFAM" id="SSF57667">
    <property type="entry name" value="beta-beta-alpha zinc fingers"/>
    <property type="match status" value="1"/>
</dbReference>
<keyword evidence="9" id="KW-0539">Nucleus</keyword>
<evidence type="ECO:0000259" key="11">
    <source>
        <dbReference type="PROSITE" id="PS50157"/>
    </source>
</evidence>
<dbReference type="InterPro" id="IPR041697">
    <property type="entry name" value="Znf-C2H2_11"/>
</dbReference>
<dbReference type="Pfam" id="PF00096">
    <property type="entry name" value="zf-C2H2"/>
    <property type="match status" value="1"/>
</dbReference>
<keyword evidence="2" id="KW-0479">Metal-binding</keyword>
<dbReference type="InterPro" id="IPR013087">
    <property type="entry name" value="Znf_C2H2_type"/>
</dbReference>
<evidence type="ECO:0000256" key="5">
    <source>
        <dbReference type="ARBA" id="ARBA00022833"/>
    </source>
</evidence>
<dbReference type="GO" id="GO:0003677">
    <property type="term" value="F:DNA binding"/>
    <property type="evidence" value="ECO:0007669"/>
    <property type="project" value="UniProtKB-KW"/>
</dbReference>
<evidence type="ECO:0000256" key="9">
    <source>
        <dbReference type="ARBA" id="ARBA00023242"/>
    </source>
</evidence>
<dbReference type="PROSITE" id="PS50157">
    <property type="entry name" value="ZINC_FINGER_C2H2_2"/>
    <property type="match status" value="1"/>
</dbReference>
<gene>
    <name evidence="12" type="ORF">ElyMa_001855800</name>
</gene>
<evidence type="ECO:0000313" key="13">
    <source>
        <dbReference type="Proteomes" id="UP000762676"/>
    </source>
</evidence>
<dbReference type="PROSITE" id="PS00028">
    <property type="entry name" value="ZINC_FINGER_C2H2_1"/>
    <property type="match status" value="2"/>
</dbReference>
<protein>
    <submittedName>
        <fullName evidence="12">Zinc finger protein 532</fullName>
    </submittedName>
</protein>
<dbReference type="PANTHER" id="PTHR47222:SF5">
    <property type="entry name" value="LOW QUALITY PROTEIN: ZINC FINGER PROTEIN 532-LIKE"/>
    <property type="match status" value="1"/>
</dbReference>
<proteinExistence type="predicted"/>
<dbReference type="PANTHER" id="PTHR47222">
    <property type="entry name" value="ZINC FINGER PROTEIN 532-RELATED"/>
    <property type="match status" value="1"/>
</dbReference>
<keyword evidence="7" id="KW-0238">DNA-binding</keyword>
<dbReference type="FunFam" id="3.30.160.60:FF:000446">
    <property type="entry name" value="Zinc finger protein"/>
    <property type="match status" value="1"/>
</dbReference>
<evidence type="ECO:0000256" key="8">
    <source>
        <dbReference type="ARBA" id="ARBA00023163"/>
    </source>
</evidence>
<evidence type="ECO:0000256" key="4">
    <source>
        <dbReference type="ARBA" id="ARBA00022771"/>
    </source>
</evidence>
<evidence type="ECO:0000313" key="12">
    <source>
        <dbReference type="EMBL" id="GFR61804.1"/>
    </source>
</evidence>
<evidence type="ECO:0000256" key="10">
    <source>
        <dbReference type="PROSITE-ProRule" id="PRU00042"/>
    </source>
</evidence>
<evidence type="ECO:0000256" key="7">
    <source>
        <dbReference type="ARBA" id="ARBA00023125"/>
    </source>
</evidence>
<dbReference type="InterPro" id="IPR036236">
    <property type="entry name" value="Znf_C2H2_sf"/>
</dbReference>